<keyword evidence="9" id="KW-1185">Reference proteome</keyword>
<dbReference type="Pfam" id="PF03773">
    <property type="entry name" value="ArsP_1"/>
    <property type="match status" value="1"/>
</dbReference>
<dbReference type="RefSeq" id="WP_008716013.1">
    <property type="nucleotide sequence ID" value="NZ_JBBMFM010000061.1"/>
</dbReference>
<keyword evidence="3" id="KW-1003">Cell membrane</keyword>
<feature type="transmembrane region" description="Helical" evidence="7">
    <location>
        <begin position="43"/>
        <end position="61"/>
    </location>
</feature>
<evidence type="ECO:0000256" key="4">
    <source>
        <dbReference type="ARBA" id="ARBA00022692"/>
    </source>
</evidence>
<keyword evidence="6 7" id="KW-0472">Membrane</keyword>
<evidence type="ECO:0000256" key="6">
    <source>
        <dbReference type="ARBA" id="ARBA00023136"/>
    </source>
</evidence>
<dbReference type="EMBL" id="JBBMFM010000061">
    <property type="protein sequence ID" value="MEQ2426419.1"/>
    <property type="molecule type" value="Genomic_DNA"/>
</dbReference>
<dbReference type="InterPro" id="IPR005524">
    <property type="entry name" value="DUF318"/>
</dbReference>
<comment type="similarity">
    <text evidence="2">Belongs to the UPF0718 family.</text>
</comment>
<keyword evidence="5 7" id="KW-1133">Transmembrane helix</keyword>
<name>A0ABV1DB89_9FIRM</name>
<feature type="transmembrane region" description="Helical" evidence="7">
    <location>
        <begin position="81"/>
        <end position="104"/>
    </location>
</feature>
<sequence>MKKSGAWIMTILVCLLVLFLVLVFLPGMWYGVISYTGAGLAQFVWNLAPVFLCVGLMDVWVEKDEMMGMMGNRSGVSGAFLSLFMGMLTAVPVYALLPITGLLLKKGGRISNVLIFLCSSVSIRVPLLLFEISSLGLWFAASRFILNLAVVFVIAYSIEGLLPEQEMGHIYRKNKNESGQG</sequence>
<reference evidence="8 9" key="1">
    <citation type="submission" date="2024-03" db="EMBL/GenBank/DDBJ databases">
        <title>Human intestinal bacterial collection.</title>
        <authorList>
            <person name="Pauvert C."/>
            <person name="Hitch T.C.A."/>
            <person name="Clavel T."/>
        </authorList>
    </citation>
    <scope>NUCLEOTIDE SEQUENCE [LARGE SCALE GENOMIC DNA]</scope>
    <source>
        <strain evidence="8 9">CLA-SR-H021</strain>
    </source>
</reference>
<evidence type="ECO:0000256" key="1">
    <source>
        <dbReference type="ARBA" id="ARBA00004651"/>
    </source>
</evidence>
<evidence type="ECO:0000313" key="9">
    <source>
        <dbReference type="Proteomes" id="UP001454086"/>
    </source>
</evidence>
<dbReference type="Proteomes" id="UP001454086">
    <property type="component" value="Unassembled WGS sequence"/>
</dbReference>
<gene>
    <name evidence="8" type="ORF">WMQ36_15705</name>
</gene>
<evidence type="ECO:0000256" key="2">
    <source>
        <dbReference type="ARBA" id="ARBA00006386"/>
    </source>
</evidence>
<proteinExistence type="inferred from homology"/>
<accession>A0ABV1DB89</accession>
<evidence type="ECO:0000256" key="7">
    <source>
        <dbReference type="SAM" id="Phobius"/>
    </source>
</evidence>
<comment type="subcellular location">
    <subcellularLocation>
        <location evidence="1">Cell membrane</location>
        <topology evidence="1">Multi-pass membrane protein</topology>
    </subcellularLocation>
</comment>
<feature type="transmembrane region" description="Helical" evidence="7">
    <location>
        <begin position="7"/>
        <end position="31"/>
    </location>
</feature>
<evidence type="ECO:0000256" key="5">
    <source>
        <dbReference type="ARBA" id="ARBA00022989"/>
    </source>
</evidence>
<evidence type="ECO:0000256" key="3">
    <source>
        <dbReference type="ARBA" id="ARBA00022475"/>
    </source>
</evidence>
<comment type="caution">
    <text evidence="8">The sequence shown here is derived from an EMBL/GenBank/DDBJ whole genome shotgun (WGS) entry which is preliminary data.</text>
</comment>
<protein>
    <submittedName>
        <fullName evidence="8">Permease</fullName>
    </submittedName>
</protein>
<evidence type="ECO:0000313" key="8">
    <source>
        <dbReference type="EMBL" id="MEQ2426419.1"/>
    </source>
</evidence>
<organism evidence="8 9">
    <name type="scientific">Enterocloster hominis</name>
    <name type="common">ex Hitch et al. 2024</name>
    <dbReference type="NCBI Taxonomy" id="1917870"/>
    <lineage>
        <taxon>Bacteria</taxon>
        <taxon>Bacillati</taxon>
        <taxon>Bacillota</taxon>
        <taxon>Clostridia</taxon>
        <taxon>Lachnospirales</taxon>
        <taxon>Lachnospiraceae</taxon>
        <taxon>Enterocloster</taxon>
    </lineage>
</organism>
<feature type="transmembrane region" description="Helical" evidence="7">
    <location>
        <begin position="137"/>
        <end position="158"/>
    </location>
</feature>
<keyword evidence="4 7" id="KW-0812">Transmembrane</keyword>